<proteinExistence type="predicted"/>
<reference evidence="1 3" key="1">
    <citation type="journal article" date="2017" name="Nature">
        <title>The sunflower genome provides insights into oil metabolism, flowering and Asterid evolution.</title>
        <authorList>
            <person name="Badouin H."/>
            <person name="Gouzy J."/>
            <person name="Grassa C.J."/>
            <person name="Murat F."/>
            <person name="Staton S.E."/>
            <person name="Cottret L."/>
            <person name="Lelandais-Briere C."/>
            <person name="Owens G.L."/>
            <person name="Carrere S."/>
            <person name="Mayjonade B."/>
            <person name="Legrand L."/>
            <person name="Gill N."/>
            <person name="Kane N.C."/>
            <person name="Bowers J.E."/>
            <person name="Hubner S."/>
            <person name="Bellec A."/>
            <person name="Berard A."/>
            <person name="Berges H."/>
            <person name="Blanchet N."/>
            <person name="Boniface M.C."/>
            <person name="Brunel D."/>
            <person name="Catrice O."/>
            <person name="Chaidir N."/>
            <person name="Claudel C."/>
            <person name="Donnadieu C."/>
            <person name="Faraut T."/>
            <person name="Fievet G."/>
            <person name="Helmstetter N."/>
            <person name="King M."/>
            <person name="Knapp S.J."/>
            <person name="Lai Z."/>
            <person name="Le Paslier M.C."/>
            <person name="Lippi Y."/>
            <person name="Lorenzon L."/>
            <person name="Mandel J.R."/>
            <person name="Marage G."/>
            <person name="Marchand G."/>
            <person name="Marquand E."/>
            <person name="Bret-Mestries E."/>
            <person name="Morien E."/>
            <person name="Nambeesan S."/>
            <person name="Nguyen T."/>
            <person name="Pegot-Espagnet P."/>
            <person name="Pouilly N."/>
            <person name="Raftis F."/>
            <person name="Sallet E."/>
            <person name="Schiex T."/>
            <person name="Thomas J."/>
            <person name="Vandecasteele C."/>
            <person name="Vares D."/>
            <person name="Vear F."/>
            <person name="Vautrin S."/>
            <person name="Crespi M."/>
            <person name="Mangin B."/>
            <person name="Burke J.M."/>
            <person name="Salse J."/>
            <person name="Munos S."/>
            <person name="Vincourt P."/>
            <person name="Rieseberg L.H."/>
            <person name="Langlade N.B."/>
        </authorList>
    </citation>
    <scope>NUCLEOTIDE SEQUENCE [LARGE SCALE GENOMIC DNA]</scope>
    <source>
        <strain evidence="3">cv. SF193</strain>
        <tissue evidence="1">Leaves</tissue>
    </source>
</reference>
<evidence type="ECO:0000313" key="2">
    <source>
        <dbReference type="EMBL" id="OTF92727.1"/>
    </source>
</evidence>
<dbReference type="Gramene" id="mRNA:HanXRQr2_Chr16g0767961">
    <property type="protein sequence ID" value="mRNA:HanXRQr2_Chr16g0767961"/>
    <property type="gene ID" value="HanXRQr2_Chr16g0767961"/>
</dbReference>
<evidence type="ECO:0000313" key="3">
    <source>
        <dbReference type="Proteomes" id="UP000215914"/>
    </source>
</evidence>
<sequence>MQAFHHIIRITSQSKVSYISEELCIGCDVYVKKYSFDAIEIINLPKDLDKGQWPCMLHEVVPV</sequence>
<dbReference type="AlphaFoldDB" id="A0A251S1Z1"/>
<protein>
    <submittedName>
        <fullName evidence="2">Putative ABC transporter ABCE</fullName>
    </submittedName>
</protein>
<organism evidence="2 3">
    <name type="scientific">Helianthus annuus</name>
    <name type="common">Common sunflower</name>
    <dbReference type="NCBI Taxonomy" id="4232"/>
    <lineage>
        <taxon>Eukaryota</taxon>
        <taxon>Viridiplantae</taxon>
        <taxon>Streptophyta</taxon>
        <taxon>Embryophyta</taxon>
        <taxon>Tracheophyta</taxon>
        <taxon>Spermatophyta</taxon>
        <taxon>Magnoliopsida</taxon>
        <taxon>eudicotyledons</taxon>
        <taxon>Gunneridae</taxon>
        <taxon>Pentapetalae</taxon>
        <taxon>asterids</taxon>
        <taxon>campanulids</taxon>
        <taxon>Asterales</taxon>
        <taxon>Asteraceae</taxon>
        <taxon>Asteroideae</taxon>
        <taxon>Heliantheae alliance</taxon>
        <taxon>Heliantheae</taxon>
        <taxon>Helianthus</taxon>
    </lineage>
</organism>
<reference evidence="2" key="2">
    <citation type="submission" date="2017-02" db="EMBL/GenBank/DDBJ databases">
        <title>Sunflower complete genome.</title>
        <authorList>
            <person name="Langlade N."/>
            <person name="Munos S."/>
        </authorList>
    </citation>
    <scope>NUCLEOTIDE SEQUENCE [LARGE SCALE GENOMIC DNA]</scope>
    <source>
        <tissue evidence="2">Leaves</tissue>
    </source>
</reference>
<dbReference type="STRING" id="4232.A0A251S1Z1"/>
<dbReference type="EMBL" id="CM007905">
    <property type="protein sequence ID" value="OTF92727.1"/>
    <property type="molecule type" value="Genomic_DNA"/>
</dbReference>
<keyword evidence="3" id="KW-1185">Reference proteome</keyword>
<dbReference type="Proteomes" id="UP000215914">
    <property type="component" value="Chromosome 16"/>
</dbReference>
<accession>A0A251S1Z1</accession>
<gene>
    <name evidence="2" type="ORF">HannXRQ_Chr16g0525061</name>
    <name evidence="1" type="ORF">HanXRQr2_Chr16g0767961</name>
</gene>
<dbReference type="EMBL" id="MNCJ02000331">
    <property type="protein sequence ID" value="KAF5761687.1"/>
    <property type="molecule type" value="Genomic_DNA"/>
</dbReference>
<reference evidence="1" key="3">
    <citation type="submission" date="2020-06" db="EMBL/GenBank/DDBJ databases">
        <title>Helianthus annuus Genome sequencing and assembly Release 2.</title>
        <authorList>
            <person name="Gouzy J."/>
            <person name="Langlade N."/>
            <person name="Munos S."/>
        </authorList>
    </citation>
    <scope>NUCLEOTIDE SEQUENCE</scope>
    <source>
        <tissue evidence="1">Leaves</tissue>
    </source>
</reference>
<dbReference type="InParanoid" id="A0A251S1Z1"/>
<name>A0A251S1Z1_HELAN</name>
<evidence type="ECO:0000313" key="1">
    <source>
        <dbReference type="EMBL" id="KAF5761687.1"/>
    </source>
</evidence>